<comment type="caution">
    <text evidence="2">The sequence shown here is derived from an EMBL/GenBank/DDBJ whole genome shotgun (WGS) entry which is preliminary data.</text>
</comment>
<accession>D0W586</accession>
<dbReference type="EMBL" id="ACDY02000013">
    <property type="protein sequence ID" value="EEZ70996.1"/>
    <property type="molecule type" value="Genomic_DNA"/>
</dbReference>
<dbReference type="AlphaFoldDB" id="D0W586"/>
<keyword evidence="1" id="KW-0812">Transmembrane</keyword>
<name>D0W586_NEICI</name>
<sequence length="64" mass="7427">MRLSNTKPQALSLRFFFQTAFKLLVISFLVIVVYEYKGPKCLSEKRKMMNLPDLALDCMLAIKI</sequence>
<reference evidence="2 3" key="1">
    <citation type="submission" date="2009-10" db="EMBL/GenBank/DDBJ databases">
        <authorList>
            <person name="Weinstock G."/>
            <person name="Sodergren E."/>
            <person name="Clifton S."/>
            <person name="Fulton L."/>
            <person name="Fulton B."/>
            <person name="Courtney L."/>
            <person name="Fronick C."/>
            <person name="Harrison M."/>
            <person name="Strong C."/>
            <person name="Farmer C."/>
            <person name="Delahaunty K."/>
            <person name="Markovic C."/>
            <person name="Hall O."/>
            <person name="Minx P."/>
            <person name="Tomlinson C."/>
            <person name="Mitreva M."/>
            <person name="Nelson J."/>
            <person name="Hou S."/>
            <person name="Wollam A."/>
            <person name="Pepin K.H."/>
            <person name="Johnson M."/>
            <person name="Bhonagiri V."/>
            <person name="Nash W.E."/>
            <person name="Warren W."/>
            <person name="Chinwalla A."/>
            <person name="Mardis E.R."/>
            <person name="Wilson R.K."/>
        </authorList>
    </citation>
    <scope>NUCLEOTIDE SEQUENCE [LARGE SCALE GENOMIC DNA]</scope>
    <source>
        <strain evidence="2 3">ATCC 14685</strain>
    </source>
</reference>
<evidence type="ECO:0000313" key="3">
    <source>
        <dbReference type="Proteomes" id="UP000003294"/>
    </source>
</evidence>
<feature type="transmembrane region" description="Helical" evidence="1">
    <location>
        <begin position="15"/>
        <end position="36"/>
    </location>
</feature>
<keyword evidence="1" id="KW-0472">Membrane</keyword>
<proteinExistence type="predicted"/>
<dbReference type="STRING" id="546262.NEICINOT_04836"/>
<organism evidence="2 3">
    <name type="scientific">Neisseria cinerea ATCC 14685</name>
    <dbReference type="NCBI Taxonomy" id="546262"/>
    <lineage>
        <taxon>Bacteria</taxon>
        <taxon>Pseudomonadati</taxon>
        <taxon>Pseudomonadota</taxon>
        <taxon>Betaproteobacteria</taxon>
        <taxon>Neisseriales</taxon>
        <taxon>Neisseriaceae</taxon>
        <taxon>Neisseria</taxon>
    </lineage>
</organism>
<gene>
    <name evidence="2" type="ORF">NEICINOT_04836</name>
</gene>
<protein>
    <submittedName>
        <fullName evidence="2">Uncharacterized protein</fullName>
    </submittedName>
</protein>
<evidence type="ECO:0000256" key="1">
    <source>
        <dbReference type="SAM" id="Phobius"/>
    </source>
</evidence>
<evidence type="ECO:0000313" key="2">
    <source>
        <dbReference type="EMBL" id="EEZ70996.1"/>
    </source>
</evidence>
<keyword evidence="1" id="KW-1133">Transmembrane helix</keyword>
<dbReference type="Proteomes" id="UP000003294">
    <property type="component" value="Unassembled WGS sequence"/>
</dbReference>